<organism evidence="1">
    <name type="scientific">marine metagenome</name>
    <dbReference type="NCBI Taxonomy" id="408172"/>
    <lineage>
        <taxon>unclassified sequences</taxon>
        <taxon>metagenomes</taxon>
        <taxon>ecological metagenomes</taxon>
    </lineage>
</organism>
<feature type="non-terminal residue" evidence="1">
    <location>
        <position position="1"/>
    </location>
</feature>
<feature type="non-terminal residue" evidence="1">
    <location>
        <position position="38"/>
    </location>
</feature>
<sequence length="38" mass="4112">GRLLHVGDRRDTGAPVARGAWSLRRGRAAERSGPHMGM</sequence>
<gene>
    <name evidence="1" type="ORF">METZ01_LOCUS388852</name>
</gene>
<reference evidence="1" key="1">
    <citation type="submission" date="2018-05" db="EMBL/GenBank/DDBJ databases">
        <authorList>
            <person name="Lanie J.A."/>
            <person name="Ng W.-L."/>
            <person name="Kazmierczak K.M."/>
            <person name="Andrzejewski T.M."/>
            <person name="Davidsen T.M."/>
            <person name="Wayne K.J."/>
            <person name="Tettelin H."/>
            <person name="Glass J.I."/>
            <person name="Rusch D."/>
            <person name="Podicherti R."/>
            <person name="Tsui H.-C.T."/>
            <person name="Winkler M.E."/>
        </authorList>
    </citation>
    <scope>NUCLEOTIDE SEQUENCE</scope>
</reference>
<evidence type="ECO:0000313" key="1">
    <source>
        <dbReference type="EMBL" id="SVD35998.1"/>
    </source>
</evidence>
<dbReference type="AlphaFoldDB" id="A0A382UQK8"/>
<protein>
    <submittedName>
        <fullName evidence="1">Uncharacterized protein</fullName>
    </submittedName>
</protein>
<dbReference type="EMBL" id="UINC01145704">
    <property type="protein sequence ID" value="SVD35998.1"/>
    <property type="molecule type" value="Genomic_DNA"/>
</dbReference>
<accession>A0A382UQK8</accession>
<name>A0A382UQK8_9ZZZZ</name>
<proteinExistence type="predicted"/>